<dbReference type="EMBL" id="HF935844">
    <property type="protein sequence ID" value="CCX32442.1"/>
    <property type="molecule type" value="Genomic_DNA"/>
</dbReference>
<reference evidence="9 10" key="1">
    <citation type="journal article" date="2013" name="PLoS Genet.">
        <title>The genome and development-dependent transcriptomes of Pyronema confluens: a window into fungal evolution.</title>
        <authorList>
            <person name="Traeger S."/>
            <person name="Altegoer F."/>
            <person name="Freitag M."/>
            <person name="Gabaldon T."/>
            <person name="Kempken F."/>
            <person name="Kumar A."/>
            <person name="Marcet-Houben M."/>
            <person name="Poggeler S."/>
            <person name="Stajich J.E."/>
            <person name="Nowrousian M."/>
        </authorList>
    </citation>
    <scope>NUCLEOTIDE SEQUENCE [LARGE SCALE GENOMIC DNA]</scope>
    <source>
        <strain evidence="10">CBS 100304</strain>
        <tissue evidence="9">Vegetative mycelium</tissue>
    </source>
</reference>
<dbReference type="Proteomes" id="UP000018144">
    <property type="component" value="Unassembled WGS sequence"/>
</dbReference>
<protein>
    <submittedName>
        <fullName evidence="9">Similar to DNA repair protein rhp55 acc. no. O14129</fullName>
    </submittedName>
</protein>
<organism evidence="9 10">
    <name type="scientific">Pyronema omphalodes (strain CBS 100304)</name>
    <name type="common">Pyronema confluens</name>
    <dbReference type="NCBI Taxonomy" id="1076935"/>
    <lineage>
        <taxon>Eukaryota</taxon>
        <taxon>Fungi</taxon>
        <taxon>Dikarya</taxon>
        <taxon>Ascomycota</taxon>
        <taxon>Pezizomycotina</taxon>
        <taxon>Pezizomycetes</taxon>
        <taxon>Pezizales</taxon>
        <taxon>Pyronemataceae</taxon>
        <taxon>Pyronema</taxon>
    </lineage>
</organism>
<dbReference type="GO" id="GO:0008821">
    <property type="term" value="F:crossover junction DNA endonuclease activity"/>
    <property type="evidence" value="ECO:0007669"/>
    <property type="project" value="TreeGrafter"/>
</dbReference>
<dbReference type="OrthoDB" id="5957327at2759"/>
<keyword evidence="2" id="KW-0547">Nucleotide-binding</keyword>
<dbReference type="PROSITE" id="PS50162">
    <property type="entry name" value="RECA_2"/>
    <property type="match status" value="1"/>
</dbReference>
<feature type="compositionally biased region" description="Basic and acidic residues" evidence="7">
    <location>
        <begin position="427"/>
        <end position="443"/>
    </location>
</feature>
<dbReference type="InterPro" id="IPR014774">
    <property type="entry name" value="KaiC-like_dom"/>
</dbReference>
<dbReference type="PANTHER" id="PTHR46239:SF1">
    <property type="entry name" value="DNA REPAIR PROTEIN RAD51 HOMOLOG 3"/>
    <property type="match status" value="1"/>
</dbReference>
<keyword evidence="10" id="KW-1185">Reference proteome</keyword>
<evidence type="ECO:0000256" key="1">
    <source>
        <dbReference type="ARBA" id="ARBA00004123"/>
    </source>
</evidence>
<dbReference type="AlphaFoldDB" id="U4LLI9"/>
<feature type="region of interest" description="Disordered" evidence="7">
    <location>
        <begin position="115"/>
        <end position="135"/>
    </location>
</feature>
<feature type="domain" description="RecA family profile 1" evidence="8">
    <location>
        <begin position="19"/>
        <end position="55"/>
    </location>
</feature>
<feature type="compositionally biased region" description="Polar residues" evidence="7">
    <location>
        <begin position="641"/>
        <end position="651"/>
    </location>
</feature>
<dbReference type="GO" id="GO:0033065">
    <property type="term" value="C:Rad51C-XRCC3 complex"/>
    <property type="evidence" value="ECO:0007669"/>
    <property type="project" value="TreeGrafter"/>
</dbReference>
<dbReference type="InterPro" id="IPR020588">
    <property type="entry name" value="RecA_ATP-bd"/>
</dbReference>
<dbReference type="Pfam" id="PF06745">
    <property type="entry name" value="ATPase"/>
    <property type="match status" value="1"/>
</dbReference>
<sequence length="724" mass="78763">MSTPHRLRPIPLSQALQQTSTRLSTGIQSLDDVLGGGLKTGQVTEITGPPGVGKTRFILNLSQQASSTLWISCTSLPFFPPSADLSKVTHIHTPSLAHLLVILLHSNLHTPPRFKPPNPDLTLRHQHSSPDNNPLPPEGLLVIDDLTFPLTTSFPPGAPAVRKAPILLSIIQELQRIAGSGRTVVVTTAMGTRVVRGYGAVLQSALSTGTDRSGGTGGVGGVGTRVVLLRREGVVRDDYEGHMGIQGLLGVSKQGGGGREYLGGTQALLSTQGMLGTPDTQGTQGLTSSQKARRLRKVECLREFRLVKWEGREDEEGVLRWFGVLKDGAWRDVPAEETVEELLEEEGEWGGLTKEQREFGDFWPVELDTMVEEGMFLEDDGGVGGEGYVVPGKAVEGGVEEDEVEGSKEIGKFGRTVTETVEEEEVEVPKENEQREDQSKVEDAYFSDSSLTPPPETPKTAEEEQIAEEIVTTEEHQPIEETGAVEVNRSSSLTPVPEDPMEAPERSSSLTPLEETPDPAANQPLLPIEPAYEYQPEEATYPEAAPEEELPEYSEYPTQHQLKHPPQQHYELAEAAEEPPYSPRAPTSQILSGPALRDALQQARESTQRRMAASRIPPNYSLPAEADPSIAPALAEEELSTQDTLPHLSQHNLHHLNESFQSTASNTTSDHPVLSQPPPSSPRPEAPVPSPLTMMRSPQKAPGKRKWGMEVGEIPDSDGEDEEI</sequence>
<keyword evidence="6" id="KW-0539">Nucleus</keyword>
<evidence type="ECO:0000256" key="3">
    <source>
        <dbReference type="ARBA" id="ARBA00022763"/>
    </source>
</evidence>
<dbReference type="PANTHER" id="PTHR46239">
    <property type="entry name" value="DNA REPAIR PROTEIN RAD51 HOMOLOG 3 RAD51C"/>
    <property type="match status" value="1"/>
</dbReference>
<gene>
    <name evidence="9" type="ORF">PCON_13091</name>
</gene>
<comment type="subcellular location">
    <subcellularLocation>
        <location evidence="1">Nucleus</location>
    </subcellularLocation>
</comment>
<keyword evidence="5" id="KW-0234">DNA repair</keyword>
<dbReference type="GO" id="GO:0033063">
    <property type="term" value="C:Rad51B-Rad51C-Rad51D-XRCC2 complex"/>
    <property type="evidence" value="ECO:0007669"/>
    <property type="project" value="TreeGrafter"/>
</dbReference>
<feature type="compositionally biased region" description="Polar residues" evidence="7">
    <location>
        <begin position="658"/>
        <end position="670"/>
    </location>
</feature>
<evidence type="ECO:0000256" key="4">
    <source>
        <dbReference type="ARBA" id="ARBA00022840"/>
    </source>
</evidence>
<dbReference type="GO" id="GO:0140664">
    <property type="term" value="F:ATP-dependent DNA damage sensor activity"/>
    <property type="evidence" value="ECO:0007669"/>
    <property type="project" value="InterPro"/>
</dbReference>
<evidence type="ECO:0000256" key="2">
    <source>
        <dbReference type="ARBA" id="ARBA00022741"/>
    </source>
</evidence>
<feature type="compositionally biased region" description="Acidic residues" evidence="7">
    <location>
        <begin position="713"/>
        <end position="724"/>
    </location>
</feature>
<feature type="region of interest" description="Disordered" evidence="7">
    <location>
        <begin position="398"/>
        <end position="724"/>
    </location>
</feature>
<proteinExistence type="predicted"/>
<dbReference type="Gene3D" id="3.40.50.300">
    <property type="entry name" value="P-loop containing nucleotide triphosphate hydrolases"/>
    <property type="match status" value="1"/>
</dbReference>
<evidence type="ECO:0000256" key="7">
    <source>
        <dbReference type="SAM" id="MobiDB-lite"/>
    </source>
</evidence>
<name>U4LLI9_PYROM</name>
<dbReference type="GO" id="GO:0000400">
    <property type="term" value="F:four-way junction DNA binding"/>
    <property type="evidence" value="ECO:0007669"/>
    <property type="project" value="TreeGrafter"/>
</dbReference>
<dbReference type="GO" id="GO:0000707">
    <property type="term" value="P:meiotic DNA recombinase assembly"/>
    <property type="evidence" value="ECO:0007669"/>
    <property type="project" value="TreeGrafter"/>
</dbReference>
<keyword evidence="4" id="KW-0067">ATP-binding</keyword>
<dbReference type="STRING" id="1076935.U4LLI9"/>
<accession>U4LLI9</accession>
<dbReference type="GO" id="GO:0005524">
    <property type="term" value="F:ATP binding"/>
    <property type="evidence" value="ECO:0007669"/>
    <property type="project" value="UniProtKB-KW"/>
</dbReference>
<dbReference type="GO" id="GO:0007131">
    <property type="term" value="P:reciprocal meiotic recombination"/>
    <property type="evidence" value="ECO:0007669"/>
    <property type="project" value="TreeGrafter"/>
</dbReference>
<dbReference type="InterPro" id="IPR052093">
    <property type="entry name" value="HR_Repair_Mediator"/>
</dbReference>
<evidence type="ECO:0000313" key="9">
    <source>
        <dbReference type="EMBL" id="CCX32442.1"/>
    </source>
</evidence>
<dbReference type="InterPro" id="IPR027417">
    <property type="entry name" value="P-loop_NTPase"/>
</dbReference>
<evidence type="ECO:0000256" key="6">
    <source>
        <dbReference type="ARBA" id="ARBA00023242"/>
    </source>
</evidence>
<keyword evidence="3" id="KW-0227">DNA damage</keyword>
<evidence type="ECO:0000259" key="8">
    <source>
        <dbReference type="PROSITE" id="PS50162"/>
    </source>
</evidence>
<evidence type="ECO:0000256" key="5">
    <source>
        <dbReference type="ARBA" id="ARBA00023204"/>
    </source>
</evidence>
<dbReference type="SUPFAM" id="SSF52540">
    <property type="entry name" value="P-loop containing nucleoside triphosphate hydrolases"/>
    <property type="match status" value="1"/>
</dbReference>
<feature type="compositionally biased region" description="Low complexity" evidence="7">
    <location>
        <begin position="528"/>
        <end position="544"/>
    </location>
</feature>
<evidence type="ECO:0000313" key="10">
    <source>
        <dbReference type="Proteomes" id="UP000018144"/>
    </source>
</evidence>
<dbReference type="GO" id="GO:0005657">
    <property type="term" value="C:replication fork"/>
    <property type="evidence" value="ECO:0007669"/>
    <property type="project" value="TreeGrafter"/>
</dbReference>
<feature type="compositionally biased region" description="Pro residues" evidence="7">
    <location>
        <begin position="675"/>
        <end position="690"/>
    </location>
</feature>